<keyword evidence="1" id="KW-0812">Transmembrane</keyword>
<feature type="transmembrane region" description="Helical" evidence="1">
    <location>
        <begin position="92"/>
        <end position="113"/>
    </location>
</feature>
<dbReference type="OrthoDB" id="2501127at2759"/>
<name>A0A0D0BA21_9AGAR</name>
<keyword evidence="1" id="KW-1133">Transmembrane helix</keyword>
<evidence type="ECO:0000313" key="2">
    <source>
        <dbReference type="EMBL" id="KIK51111.1"/>
    </source>
</evidence>
<evidence type="ECO:0000256" key="1">
    <source>
        <dbReference type="SAM" id="Phobius"/>
    </source>
</evidence>
<dbReference type="Proteomes" id="UP000053593">
    <property type="component" value="Unassembled WGS sequence"/>
</dbReference>
<dbReference type="EMBL" id="KN834872">
    <property type="protein sequence ID" value="KIK51111.1"/>
    <property type="molecule type" value="Genomic_DNA"/>
</dbReference>
<feature type="transmembrane region" description="Helical" evidence="1">
    <location>
        <begin position="133"/>
        <end position="154"/>
    </location>
</feature>
<sequence>MGSVLGLVRVGLYGSLLLSSFLLFALSCARINYTLHLPRGDPLNGGRNFYDPVVPELIVTTLLTMFWSGLMLFMFFSDAVKLPFPRMYGDELIGLAILWFLWIGGAAAASNLWGDLSFCQQFQACQILSALEAFAWLGWLVLTAMIIISVVVIVRSKSDGGQGLAEPRAVGV</sequence>
<feature type="transmembrane region" description="Helical" evidence="1">
    <location>
        <begin position="53"/>
        <end position="80"/>
    </location>
</feature>
<organism evidence="2 3">
    <name type="scientific">Collybiopsis luxurians FD-317 M1</name>
    <dbReference type="NCBI Taxonomy" id="944289"/>
    <lineage>
        <taxon>Eukaryota</taxon>
        <taxon>Fungi</taxon>
        <taxon>Dikarya</taxon>
        <taxon>Basidiomycota</taxon>
        <taxon>Agaricomycotina</taxon>
        <taxon>Agaricomycetes</taxon>
        <taxon>Agaricomycetidae</taxon>
        <taxon>Agaricales</taxon>
        <taxon>Marasmiineae</taxon>
        <taxon>Omphalotaceae</taxon>
        <taxon>Collybiopsis</taxon>
        <taxon>Collybiopsis luxurians</taxon>
    </lineage>
</organism>
<proteinExistence type="predicted"/>
<feature type="transmembrane region" description="Helical" evidence="1">
    <location>
        <begin position="12"/>
        <end position="33"/>
    </location>
</feature>
<reference evidence="2 3" key="1">
    <citation type="submission" date="2014-04" db="EMBL/GenBank/DDBJ databases">
        <title>Evolutionary Origins and Diversification of the Mycorrhizal Mutualists.</title>
        <authorList>
            <consortium name="DOE Joint Genome Institute"/>
            <consortium name="Mycorrhizal Genomics Consortium"/>
            <person name="Kohler A."/>
            <person name="Kuo A."/>
            <person name="Nagy L.G."/>
            <person name="Floudas D."/>
            <person name="Copeland A."/>
            <person name="Barry K.W."/>
            <person name="Cichocki N."/>
            <person name="Veneault-Fourrey C."/>
            <person name="LaButti K."/>
            <person name="Lindquist E.A."/>
            <person name="Lipzen A."/>
            <person name="Lundell T."/>
            <person name="Morin E."/>
            <person name="Murat C."/>
            <person name="Riley R."/>
            <person name="Ohm R."/>
            <person name="Sun H."/>
            <person name="Tunlid A."/>
            <person name="Henrissat B."/>
            <person name="Grigoriev I.V."/>
            <person name="Hibbett D.S."/>
            <person name="Martin F."/>
        </authorList>
    </citation>
    <scope>NUCLEOTIDE SEQUENCE [LARGE SCALE GENOMIC DNA]</scope>
    <source>
        <strain evidence="2 3">FD-317 M1</strain>
    </source>
</reference>
<evidence type="ECO:0000313" key="3">
    <source>
        <dbReference type="Proteomes" id="UP000053593"/>
    </source>
</evidence>
<keyword evidence="3" id="KW-1185">Reference proteome</keyword>
<accession>A0A0D0BA21</accession>
<protein>
    <submittedName>
        <fullName evidence="2">Unplaced genomic scaffold GYMLUscaffold_124, whole genome shotgun sequence</fullName>
    </submittedName>
</protein>
<gene>
    <name evidence="2" type="ORF">GYMLUDRAFT_50733</name>
</gene>
<dbReference type="AlphaFoldDB" id="A0A0D0BA21"/>
<keyword evidence="1" id="KW-0472">Membrane</keyword>
<dbReference type="HOGENOM" id="CLU_095057_1_1_1"/>